<keyword evidence="1" id="KW-0812">Transmembrane</keyword>
<organism evidence="2 3">
    <name type="scientific">Babesia microti (strain RI)</name>
    <dbReference type="NCBI Taxonomy" id="1133968"/>
    <lineage>
        <taxon>Eukaryota</taxon>
        <taxon>Sar</taxon>
        <taxon>Alveolata</taxon>
        <taxon>Apicomplexa</taxon>
        <taxon>Aconoidasida</taxon>
        <taxon>Piroplasmida</taxon>
        <taxon>Babesiidae</taxon>
        <taxon>Babesia</taxon>
    </lineage>
</organism>
<dbReference type="OrthoDB" id="366198at2759"/>
<evidence type="ECO:0000313" key="3">
    <source>
        <dbReference type="Proteomes" id="UP000002899"/>
    </source>
</evidence>
<dbReference type="EMBL" id="LN871599">
    <property type="protein sequence ID" value="SIO73530.1"/>
    <property type="molecule type" value="Genomic_DNA"/>
</dbReference>
<evidence type="ECO:0000313" key="2">
    <source>
        <dbReference type="EMBL" id="SIO73530.1"/>
    </source>
</evidence>
<accession>A0A1N6LXC5</accession>
<reference evidence="2 3" key="2">
    <citation type="journal article" date="2013" name="PLoS ONE">
        <title>Whole genome mapping and re-organization of the nuclear and mitochondrial genomes of Babesia microti isolates.</title>
        <authorList>
            <person name="Cornillot E."/>
            <person name="Dassouli A."/>
            <person name="Garg A."/>
            <person name="Pachikara N."/>
            <person name="Randazzo S."/>
            <person name="Depoix D."/>
            <person name="Carcy B."/>
            <person name="Delbecq S."/>
            <person name="Frutos R."/>
            <person name="Silva J.C."/>
            <person name="Sutton R."/>
            <person name="Krause P.J."/>
            <person name="Mamoun C.B."/>
        </authorList>
    </citation>
    <scope>NUCLEOTIDE SEQUENCE [LARGE SCALE GENOMIC DNA]</scope>
    <source>
        <strain evidence="2 3">RI</strain>
    </source>
</reference>
<name>A0A1N6LXC5_BABMR</name>
<feature type="transmembrane region" description="Helical" evidence="1">
    <location>
        <begin position="81"/>
        <end position="100"/>
    </location>
</feature>
<dbReference type="Proteomes" id="UP000002899">
    <property type="component" value="Chromosome IV"/>
</dbReference>
<dbReference type="KEGG" id="bmic:BmR1_04g05240"/>
<dbReference type="VEuPathDB" id="PiroplasmaDB:BmR1_04g05240"/>
<sequence>MGLTACSEAPAVTPKERQALLRLEMAFVKGLKAEKMIQQKYRIVGYIIVFINIISTIYLYNYVQRERSEGLHFEHVYIKDVILPLSTILLMMIFFSNNPCRSNLMSARIYLKRLNNSLNEFNLYFCGRRQTLYVVD</sequence>
<protein>
    <submittedName>
        <fullName evidence="2">Uncharacterized protein</fullName>
    </submittedName>
</protein>
<evidence type="ECO:0000256" key="1">
    <source>
        <dbReference type="SAM" id="Phobius"/>
    </source>
</evidence>
<dbReference type="AlphaFoldDB" id="A0A1N6LXC5"/>
<reference evidence="2 3" key="3">
    <citation type="journal article" date="2016" name="Sci. Rep.">
        <title>Genome-wide diversity and gene expression profiling of Babesia microti isolates identify polymorphic genes that mediate host-pathogen interactions.</title>
        <authorList>
            <person name="Silva J.C."/>
            <person name="Cornillot E."/>
            <person name="McCracken C."/>
            <person name="Usmani-Brown S."/>
            <person name="Dwivedi A."/>
            <person name="Ifeonu O.O."/>
            <person name="Crabtree J."/>
            <person name="Gotia H.T."/>
            <person name="Virji A.Z."/>
            <person name="Reynes C."/>
            <person name="Colinge J."/>
            <person name="Kumar V."/>
            <person name="Lawres L."/>
            <person name="Pazzi J.E."/>
            <person name="Pablo J.V."/>
            <person name="Hung C."/>
            <person name="Brancato J."/>
            <person name="Kumari P."/>
            <person name="Orvis J."/>
            <person name="Tretina K."/>
            <person name="Chibucos M."/>
            <person name="Ott S."/>
            <person name="Sadzewicz L."/>
            <person name="Sengamalay N."/>
            <person name="Shetty A.C."/>
            <person name="Su Q."/>
            <person name="Tallon L."/>
            <person name="Fraser C.M."/>
            <person name="Frutos R."/>
            <person name="Molina D.M."/>
            <person name="Krause P.J."/>
            <person name="Ben Mamoun C."/>
        </authorList>
    </citation>
    <scope>NUCLEOTIDE SEQUENCE [LARGE SCALE GENOMIC DNA]</scope>
    <source>
        <strain evidence="2 3">RI</strain>
    </source>
</reference>
<dbReference type="GeneID" id="24425692"/>
<proteinExistence type="predicted"/>
<reference evidence="2 3" key="1">
    <citation type="journal article" date="2012" name="Nucleic Acids Res.">
        <title>Sequencing of the smallest Apicomplexan genome from the human pathogen Babesia microti.</title>
        <authorList>
            <person name="Cornillot E."/>
            <person name="Hadj-Kaddour K."/>
            <person name="Dassouli A."/>
            <person name="Noel B."/>
            <person name="Ranwez V."/>
            <person name="Vacherie B."/>
            <person name="Augagneur Y."/>
            <person name="Bres V."/>
            <person name="Duclos A."/>
            <person name="Randazzo S."/>
            <person name="Carcy B."/>
            <person name="Debierre-Grockiego F."/>
            <person name="Delbecq S."/>
            <person name="Moubri-Menage K."/>
            <person name="Shams-Eldin H."/>
            <person name="Usmani-Brown S."/>
            <person name="Bringaud F."/>
            <person name="Wincker P."/>
            <person name="Vivares C.P."/>
            <person name="Schwarz R.T."/>
            <person name="Schetters T.P."/>
            <person name="Krause P.J."/>
            <person name="Gorenflot A."/>
            <person name="Berry V."/>
            <person name="Barbe V."/>
            <person name="Ben Mamoun C."/>
        </authorList>
    </citation>
    <scope>NUCLEOTIDE SEQUENCE [LARGE SCALE GENOMIC DNA]</scope>
    <source>
        <strain evidence="2 3">RI</strain>
    </source>
</reference>
<dbReference type="RefSeq" id="XP_021337622.1">
    <property type="nucleotide sequence ID" value="XM_021482366.1"/>
</dbReference>
<keyword evidence="1" id="KW-1133">Transmembrane helix</keyword>
<keyword evidence="3" id="KW-1185">Reference proteome</keyword>
<feature type="transmembrane region" description="Helical" evidence="1">
    <location>
        <begin position="43"/>
        <end position="61"/>
    </location>
</feature>
<keyword evidence="1" id="KW-0472">Membrane</keyword>